<dbReference type="PROSITE" id="PS00211">
    <property type="entry name" value="ABC_TRANSPORTER_1"/>
    <property type="match status" value="1"/>
</dbReference>
<feature type="domain" description="ABC transporter" evidence="4">
    <location>
        <begin position="7"/>
        <end position="253"/>
    </location>
</feature>
<keyword evidence="3 5" id="KW-0067">ATP-binding</keyword>
<proteinExistence type="predicted"/>
<dbReference type="InterPro" id="IPR027417">
    <property type="entry name" value="P-loop_NTPase"/>
</dbReference>
<evidence type="ECO:0000256" key="2">
    <source>
        <dbReference type="ARBA" id="ARBA00022741"/>
    </source>
</evidence>
<dbReference type="InterPro" id="IPR003593">
    <property type="entry name" value="AAA+_ATPase"/>
</dbReference>
<organism evidence="5 6">
    <name type="scientific">Salinihabitans flavidus</name>
    <dbReference type="NCBI Taxonomy" id="569882"/>
    <lineage>
        <taxon>Bacteria</taxon>
        <taxon>Pseudomonadati</taxon>
        <taxon>Pseudomonadota</taxon>
        <taxon>Alphaproteobacteria</taxon>
        <taxon>Rhodobacterales</taxon>
        <taxon>Roseobacteraceae</taxon>
        <taxon>Salinihabitans</taxon>
    </lineage>
</organism>
<dbReference type="PANTHER" id="PTHR45772:SF7">
    <property type="entry name" value="AMINO ACID ABC TRANSPORTER ATP-BINDING PROTEIN"/>
    <property type="match status" value="1"/>
</dbReference>
<dbReference type="GO" id="GO:0015188">
    <property type="term" value="F:L-isoleucine transmembrane transporter activity"/>
    <property type="evidence" value="ECO:0007669"/>
    <property type="project" value="TreeGrafter"/>
</dbReference>
<reference evidence="5 6" key="1">
    <citation type="submission" date="2016-10" db="EMBL/GenBank/DDBJ databases">
        <authorList>
            <person name="de Groot N.N."/>
        </authorList>
    </citation>
    <scope>NUCLEOTIDE SEQUENCE [LARGE SCALE GENOMIC DNA]</scope>
    <source>
        <strain evidence="5 6">DSM 27842</strain>
    </source>
</reference>
<dbReference type="PROSITE" id="PS50893">
    <property type="entry name" value="ABC_TRANSPORTER_2"/>
    <property type="match status" value="1"/>
</dbReference>
<dbReference type="GO" id="GO:1903805">
    <property type="term" value="P:L-valine import across plasma membrane"/>
    <property type="evidence" value="ECO:0007669"/>
    <property type="project" value="TreeGrafter"/>
</dbReference>
<dbReference type="RefSeq" id="WP_093117719.1">
    <property type="nucleotide sequence ID" value="NZ_FODS01000009.1"/>
</dbReference>
<dbReference type="SMART" id="SM00382">
    <property type="entry name" value="AAA"/>
    <property type="match status" value="1"/>
</dbReference>
<dbReference type="Pfam" id="PF00005">
    <property type="entry name" value="ABC_tran"/>
    <property type="match status" value="1"/>
</dbReference>
<evidence type="ECO:0000313" key="5">
    <source>
        <dbReference type="EMBL" id="SEO67130.1"/>
    </source>
</evidence>
<dbReference type="PANTHER" id="PTHR45772">
    <property type="entry name" value="CONSERVED COMPONENT OF ABC TRANSPORTER FOR NATURAL AMINO ACIDS-RELATED"/>
    <property type="match status" value="1"/>
</dbReference>
<evidence type="ECO:0000259" key="4">
    <source>
        <dbReference type="PROSITE" id="PS50893"/>
    </source>
</evidence>
<keyword evidence="2" id="KW-0547">Nucleotide-binding</keyword>
<evidence type="ECO:0000256" key="1">
    <source>
        <dbReference type="ARBA" id="ARBA00022448"/>
    </source>
</evidence>
<protein>
    <submittedName>
        <fullName evidence="5">Amino acid/amide ABC transporter ATP-binding protein 1, HAAT family</fullName>
    </submittedName>
</protein>
<dbReference type="GO" id="GO:0005886">
    <property type="term" value="C:plasma membrane"/>
    <property type="evidence" value="ECO:0007669"/>
    <property type="project" value="TreeGrafter"/>
</dbReference>
<dbReference type="InterPro" id="IPR032823">
    <property type="entry name" value="BCA_ABC_TP_C"/>
</dbReference>
<dbReference type="GO" id="GO:0016887">
    <property type="term" value="F:ATP hydrolysis activity"/>
    <property type="evidence" value="ECO:0007669"/>
    <property type="project" value="InterPro"/>
</dbReference>
<dbReference type="GO" id="GO:0005304">
    <property type="term" value="F:L-valine transmembrane transporter activity"/>
    <property type="evidence" value="ECO:0007669"/>
    <property type="project" value="TreeGrafter"/>
</dbReference>
<gene>
    <name evidence="5" type="ORF">SAMN04490248_10925</name>
</gene>
<evidence type="ECO:0000256" key="3">
    <source>
        <dbReference type="ARBA" id="ARBA00022840"/>
    </source>
</evidence>
<dbReference type="GO" id="GO:1903806">
    <property type="term" value="P:L-isoleucine import across plasma membrane"/>
    <property type="evidence" value="ECO:0007669"/>
    <property type="project" value="TreeGrafter"/>
</dbReference>
<dbReference type="GO" id="GO:0015808">
    <property type="term" value="P:L-alanine transport"/>
    <property type="evidence" value="ECO:0007669"/>
    <property type="project" value="TreeGrafter"/>
</dbReference>
<dbReference type="AlphaFoldDB" id="A0A1H8RL44"/>
<dbReference type="GO" id="GO:0042941">
    <property type="term" value="P:D-alanine transmembrane transport"/>
    <property type="evidence" value="ECO:0007669"/>
    <property type="project" value="TreeGrafter"/>
</dbReference>
<dbReference type="EMBL" id="FODS01000009">
    <property type="protein sequence ID" value="SEO67130.1"/>
    <property type="molecule type" value="Genomic_DNA"/>
</dbReference>
<evidence type="ECO:0000313" key="6">
    <source>
        <dbReference type="Proteomes" id="UP000198893"/>
    </source>
</evidence>
<dbReference type="SUPFAM" id="SSF52540">
    <property type="entry name" value="P-loop containing nucleoside triphosphate hydrolases"/>
    <property type="match status" value="1"/>
</dbReference>
<dbReference type="OrthoDB" id="9806149at2"/>
<sequence>MTDAPILEAKALCKSYGLVQVLHDVELSIAPGESRVVIGPNGAGKTTLFKCLSGEVPSDKGVISLEGREITGLRGWRRVQMGIGRTFQVARIFPEMTARENMTVAVEMRDRLARGTARRLFSLAPAAELRAEVDELMSELDLAAAADRPARILAHGDKKRLELAMSLALRPTLVMLDEPTAGMSPADRADAVAMIARLRDTHGLTLLLTEHDMEVVFGLATRLTVLHQGRIIADGAPADVRADPNVREVYLGHD</sequence>
<keyword evidence="1" id="KW-0813">Transport</keyword>
<dbReference type="Proteomes" id="UP000198893">
    <property type="component" value="Unassembled WGS sequence"/>
</dbReference>
<dbReference type="GO" id="GO:0015192">
    <property type="term" value="F:L-phenylalanine transmembrane transporter activity"/>
    <property type="evidence" value="ECO:0007669"/>
    <property type="project" value="TreeGrafter"/>
</dbReference>
<dbReference type="CDD" id="cd03219">
    <property type="entry name" value="ABC_Mj1267_LivG_branched"/>
    <property type="match status" value="1"/>
</dbReference>
<dbReference type="InterPro" id="IPR003439">
    <property type="entry name" value="ABC_transporter-like_ATP-bd"/>
</dbReference>
<name>A0A1H8RL44_9RHOB</name>
<dbReference type="InterPro" id="IPR051120">
    <property type="entry name" value="ABC_AA/LPS_Transport"/>
</dbReference>
<dbReference type="STRING" id="569882.SAMN04490248_10925"/>
<dbReference type="Pfam" id="PF12399">
    <property type="entry name" value="BCA_ABC_TP_C"/>
    <property type="match status" value="1"/>
</dbReference>
<keyword evidence="6" id="KW-1185">Reference proteome</keyword>
<dbReference type="Gene3D" id="3.40.50.300">
    <property type="entry name" value="P-loop containing nucleotide triphosphate hydrolases"/>
    <property type="match status" value="1"/>
</dbReference>
<accession>A0A1H8RL44</accession>
<dbReference type="GO" id="GO:0005524">
    <property type="term" value="F:ATP binding"/>
    <property type="evidence" value="ECO:0007669"/>
    <property type="project" value="UniProtKB-KW"/>
</dbReference>
<dbReference type="InterPro" id="IPR017871">
    <property type="entry name" value="ABC_transporter-like_CS"/>
</dbReference>